<protein>
    <recommendedName>
        <fullName evidence="1">ARB-07466-like C-terminal domain-containing protein</fullName>
    </recommendedName>
</protein>
<sequence length="168" mass="18361">MKRPYTGNKDGAAAGEHPQLSALMKELFKAYSPALWNNGSWGVRNMRGKESLSVHATGRAADISWRNMGDGKRGVAKGGRKYATEAMEYLIKHADALGIEMIIDYFPAPHGRASKCDRDMAWLKYDKDTVHGAPSGDWFHVEVDGKKSSEQIKAVFAANPPAKVIVGA</sequence>
<feature type="domain" description="ARB-07466-like C-terminal" evidence="1">
    <location>
        <begin position="18"/>
        <end position="103"/>
    </location>
</feature>
<evidence type="ECO:0000259" key="1">
    <source>
        <dbReference type="Pfam" id="PF26571"/>
    </source>
</evidence>
<dbReference type="EMBL" id="LR796664">
    <property type="protein sequence ID" value="CAB4157652.1"/>
    <property type="molecule type" value="Genomic_DNA"/>
</dbReference>
<organism evidence="2">
    <name type="scientific">uncultured Caudovirales phage</name>
    <dbReference type="NCBI Taxonomy" id="2100421"/>
    <lineage>
        <taxon>Viruses</taxon>
        <taxon>Duplodnaviria</taxon>
        <taxon>Heunggongvirae</taxon>
        <taxon>Uroviricota</taxon>
        <taxon>Caudoviricetes</taxon>
        <taxon>Peduoviridae</taxon>
        <taxon>Maltschvirus</taxon>
        <taxon>Maltschvirus maltsch</taxon>
    </lineage>
</organism>
<reference evidence="2" key="1">
    <citation type="submission" date="2020-04" db="EMBL/GenBank/DDBJ databases">
        <authorList>
            <person name="Chiriac C."/>
            <person name="Salcher M."/>
            <person name="Ghai R."/>
            <person name="Kavagutti S V."/>
        </authorList>
    </citation>
    <scope>NUCLEOTIDE SEQUENCE</scope>
</reference>
<proteinExistence type="predicted"/>
<dbReference type="InterPro" id="IPR009045">
    <property type="entry name" value="Zn_M74/Hedgehog-like"/>
</dbReference>
<accession>A0A6J5NG20</accession>
<gene>
    <name evidence="2" type="ORF">UFOVP689_38</name>
</gene>
<evidence type="ECO:0000313" key="2">
    <source>
        <dbReference type="EMBL" id="CAB4157652.1"/>
    </source>
</evidence>
<dbReference type="Pfam" id="PF26571">
    <property type="entry name" value="VldE"/>
    <property type="match status" value="1"/>
</dbReference>
<name>A0A6J5NG20_9CAUD</name>
<dbReference type="SUPFAM" id="SSF55166">
    <property type="entry name" value="Hedgehog/DD-peptidase"/>
    <property type="match status" value="1"/>
</dbReference>
<dbReference type="InterPro" id="IPR058593">
    <property type="entry name" value="ARB_07466-like_C"/>
</dbReference>